<dbReference type="InterPro" id="IPR000620">
    <property type="entry name" value="EamA_dom"/>
</dbReference>
<keyword evidence="3 6" id="KW-0812">Transmembrane</keyword>
<comment type="caution">
    <text evidence="8">The sequence shown here is derived from an EMBL/GenBank/DDBJ whole genome shotgun (WGS) entry which is preliminary data.</text>
</comment>
<dbReference type="InterPro" id="IPR050638">
    <property type="entry name" value="AA-Vitamin_Transporters"/>
</dbReference>
<evidence type="ECO:0000256" key="4">
    <source>
        <dbReference type="ARBA" id="ARBA00022989"/>
    </source>
</evidence>
<dbReference type="Gene3D" id="1.10.3730.20">
    <property type="match status" value="1"/>
</dbReference>
<keyword evidence="4 6" id="KW-1133">Transmembrane helix</keyword>
<keyword evidence="2" id="KW-1003">Cell membrane</keyword>
<dbReference type="InterPro" id="IPR037185">
    <property type="entry name" value="EmrE-like"/>
</dbReference>
<feature type="transmembrane region" description="Helical" evidence="6">
    <location>
        <begin position="145"/>
        <end position="164"/>
    </location>
</feature>
<sequence length="300" mass="32399">MSFRDTLLALCVIVAWGVNFVIIKVGLHTMPPFLLAGLRFALVVFPAIFFVKAPKIQLRWLVAYGMTISFGQFAFLFMAIKMGMPAGLASLVIQAQAFFTILLGALILGEKLKWNHITGIFIAAIGLFMLAAAGVQGQVAGGIRLTAMMLTLAAALSWGVGNITNKVIMRDRQVPIISLVVWSALVPIVPFFACSWLFEGKAAISYSLLNINGQTILALIYLAFVATILSYAIWGTLLVRYETWRIAPLSLLVPVVGILSAALILGEELSSQQLIGALIIIAGLLVNVFGGLLTSNRRAY</sequence>
<evidence type="ECO:0000256" key="2">
    <source>
        <dbReference type="ARBA" id="ARBA00022475"/>
    </source>
</evidence>
<feature type="transmembrane region" description="Helical" evidence="6">
    <location>
        <begin position="176"/>
        <end position="198"/>
    </location>
</feature>
<evidence type="ECO:0000256" key="5">
    <source>
        <dbReference type="ARBA" id="ARBA00023136"/>
    </source>
</evidence>
<dbReference type="Pfam" id="PF00892">
    <property type="entry name" value="EamA"/>
    <property type="match status" value="2"/>
</dbReference>
<feature type="transmembrane region" description="Helical" evidence="6">
    <location>
        <begin position="120"/>
        <end position="139"/>
    </location>
</feature>
<feature type="transmembrane region" description="Helical" evidence="6">
    <location>
        <begin position="246"/>
        <end position="266"/>
    </location>
</feature>
<evidence type="ECO:0000256" key="6">
    <source>
        <dbReference type="SAM" id="Phobius"/>
    </source>
</evidence>
<dbReference type="Proteomes" id="UP000627464">
    <property type="component" value="Unassembled WGS sequence"/>
</dbReference>
<feature type="transmembrane region" description="Helical" evidence="6">
    <location>
        <begin position="33"/>
        <end position="51"/>
    </location>
</feature>
<organism evidence="8 9">
    <name type="scientific">Hafnia psychrotolerans</name>
    <dbReference type="NCBI Taxonomy" id="1477018"/>
    <lineage>
        <taxon>Bacteria</taxon>
        <taxon>Pseudomonadati</taxon>
        <taxon>Pseudomonadota</taxon>
        <taxon>Gammaproteobacteria</taxon>
        <taxon>Enterobacterales</taxon>
        <taxon>Hafniaceae</taxon>
        <taxon>Hafnia</taxon>
    </lineage>
</organism>
<dbReference type="PANTHER" id="PTHR32322:SF9">
    <property type="entry name" value="AMINO-ACID METABOLITE EFFLUX PUMP-RELATED"/>
    <property type="match status" value="1"/>
</dbReference>
<feature type="transmembrane region" description="Helical" evidence="6">
    <location>
        <begin position="218"/>
        <end position="239"/>
    </location>
</feature>
<evidence type="ECO:0000313" key="8">
    <source>
        <dbReference type="EMBL" id="GGA44650.1"/>
    </source>
</evidence>
<evidence type="ECO:0000256" key="3">
    <source>
        <dbReference type="ARBA" id="ARBA00022692"/>
    </source>
</evidence>
<feature type="transmembrane region" description="Helical" evidence="6">
    <location>
        <begin position="58"/>
        <end position="80"/>
    </location>
</feature>
<dbReference type="RefSeq" id="WP_188473063.1">
    <property type="nucleotide sequence ID" value="NZ_BMFZ01000004.1"/>
</dbReference>
<keyword evidence="9" id="KW-1185">Reference proteome</keyword>
<comment type="subcellular location">
    <subcellularLocation>
        <location evidence="1">Cell membrane</location>
        <topology evidence="1">Multi-pass membrane protein</topology>
    </subcellularLocation>
</comment>
<dbReference type="EMBL" id="BMFZ01000004">
    <property type="protein sequence ID" value="GGA44650.1"/>
    <property type="molecule type" value="Genomic_DNA"/>
</dbReference>
<evidence type="ECO:0000313" key="9">
    <source>
        <dbReference type="Proteomes" id="UP000627464"/>
    </source>
</evidence>
<proteinExistence type="predicted"/>
<feature type="transmembrane region" description="Helical" evidence="6">
    <location>
        <begin position="86"/>
        <end position="108"/>
    </location>
</feature>
<dbReference type="SUPFAM" id="SSF103481">
    <property type="entry name" value="Multidrug resistance efflux transporter EmrE"/>
    <property type="match status" value="2"/>
</dbReference>
<feature type="domain" description="EamA" evidence="7">
    <location>
        <begin position="147"/>
        <end position="288"/>
    </location>
</feature>
<keyword evidence="5 6" id="KW-0472">Membrane</keyword>
<feature type="transmembrane region" description="Helical" evidence="6">
    <location>
        <begin position="272"/>
        <end position="293"/>
    </location>
</feature>
<protein>
    <submittedName>
        <fullName evidence="8">O-acetylserine/cysteine exporter</fullName>
    </submittedName>
</protein>
<feature type="domain" description="EamA" evidence="7">
    <location>
        <begin position="7"/>
        <end position="130"/>
    </location>
</feature>
<evidence type="ECO:0000259" key="7">
    <source>
        <dbReference type="Pfam" id="PF00892"/>
    </source>
</evidence>
<accession>A0ABQ1GIT7</accession>
<evidence type="ECO:0000256" key="1">
    <source>
        <dbReference type="ARBA" id="ARBA00004651"/>
    </source>
</evidence>
<name>A0ABQ1GIT7_9GAMM</name>
<reference evidence="9" key="1">
    <citation type="journal article" date="2019" name="Int. J. Syst. Evol. Microbiol.">
        <title>The Global Catalogue of Microorganisms (GCM) 10K type strain sequencing project: providing services to taxonomists for standard genome sequencing and annotation.</title>
        <authorList>
            <consortium name="The Broad Institute Genomics Platform"/>
            <consortium name="The Broad Institute Genome Sequencing Center for Infectious Disease"/>
            <person name="Wu L."/>
            <person name="Ma J."/>
        </authorList>
    </citation>
    <scope>NUCLEOTIDE SEQUENCE [LARGE SCALE GENOMIC DNA]</scope>
    <source>
        <strain evidence="9">CGMCC 1.12806</strain>
    </source>
</reference>
<feature type="transmembrane region" description="Helical" evidence="6">
    <location>
        <begin position="7"/>
        <end position="27"/>
    </location>
</feature>
<gene>
    <name evidence="8" type="ORF">GCM10011328_19700</name>
</gene>
<dbReference type="PANTHER" id="PTHR32322">
    <property type="entry name" value="INNER MEMBRANE TRANSPORTER"/>
    <property type="match status" value="1"/>
</dbReference>